<dbReference type="SUPFAM" id="SSF54695">
    <property type="entry name" value="POZ domain"/>
    <property type="match status" value="1"/>
</dbReference>
<keyword evidence="3" id="KW-1185">Reference proteome</keyword>
<reference evidence="2 3" key="1">
    <citation type="submission" date="2017-04" db="EMBL/GenBank/DDBJ databases">
        <title>Genome Sequence of the Model Brown-Rot Fungus Postia placenta SB12.</title>
        <authorList>
            <consortium name="DOE Joint Genome Institute"/>
            <person name="Gaskell J."/>
            <person name="Kersten P."/>
            <person name="Larrondo L.F."/>
            <person name="Canessa P."/>
            <person name="Martinez D."/>
            <person name="Hibbett D."/>
            <person name="Schmoll M."/>
            <person name="Kubicek C.P."/>
            <person name="Martinez A.T."/>
            <person name="Yadav J."/>
            <person name="Master E."/>
            <person name="Magnuson J.K."/>
            <person name="James T."/>
            <person name="Yaver D."/>
            <person name="Berka R."/>
            <person name="Labutti K."/>
            <person name="Lipzen A."/>
            <person name="Aerts A."/>
            <person name="Barry K."/>
            <person name="Henrissat B."/>
            <person name="Blanchette R."/>
            <person name="Grigoriev I."/>
            <person name="Cullen D."/>
        </authorList>
    </citation>
    <scope>NUCLEOTIDE SEQUENCE [LARGE SCALE GENOMIC DNA]</scope>
    <source>
        <strain evidence="2 3">MAD-698-R-SB12</strain>
    </source>
</reference>
<dbReference type="RefSeq" id="XP_024339718.1">
    <property type="nucleotide sequence ID" value="XM_024482686.1"/>
</dbReference>
<dbReference type="InterPro" id="IPR052972">
    <property type="entry name" value="Sacsin_chaperone_reg"/>
</dbReference>
<name>A0A1X6N2V6_9APHY</name>
<dbReference type="InterPro" id="IPR058210">
    <property type="entry name" value="SACS/Nov_dom"/>
</dbReference>
<dbReference type="InterPro" id="IPR000210">
    <property type="entry name" value="BTB/POZ_dom"/>
</dbReference>
<feature type="domain" description="BTB" evidence="1">
    <location>
        <begin position="2504"/>
        <end position="2579"/>
    </location>
</feature>
<organism evidence="2 3">
    <name type="scientific">Postia placenta MAD-698-R-SB12</name>
    <dbReference type="NCBI Taxonomy" id="670580"/>
    <lineage>
        <taxon>Eukaryota</taxon>
        <taxon>Fungi</taxon>
        <taxon>Dikarya</taxon>
        <taxon>Basidiomycota</taxon>
        <taxon>Agaricomycotina</taxon>
        <taxon>Agaricomycetes</taxon>
        <taxon>Polyporales</taxon>
        <taxon>Adustoporiaceae</taxon>
        <taxon>Rhodonia</taxon>
    </lineage>
</organism>
<dbReference type="OrthoDB" id="1262810at2759"/>
<dbReference type="Proteomes" id="UP000194127">
    <property type="component" value="Unassembled WGS sequence"/>
</dbReference>
<dbReference type="GO" id="GO:0030544">
    <property type="term" value="F:Hsp70 protein binding"/>
    <property type="evidence" value="ECO:0007669"/>
    <property type="project" value="TreeGrafter"/>
</dbReference>
<dbReference type="Pfam" id="PF00651">
    <property type="entry name" value="BTB"/>
    <property type="match status" value="1"/>
</dbReference>
<dbReference type="PANTHER" id="PTHR15600">
    <property type="entry name" value="SACSIN"/>
    <property type="match status" value="1"/>
</dbReference>
<evidence type="ECO:0000313" key="3">
    <source>
        <dbReference type="Proteomes" id="UP000194127"/>
    </source>
</evidence>
<dbReference type="GeneID" id="36327635"/>
<evidence type="ECO:0000313" key="2">
    <source>
        <dbReference type="EMBL" id="OSX62924.1"/>
    </source>
</evidence>
<dbReference type="STRING" id="670580.A0A1X6N2V6"/>
<dbReference type="PROSITE" id="PS50097">
    <property type="entry name" value="BTB"/>
    <property type="match status" value="1"/>
</dbReference>
<dbReference type="Pfam" id="PF25794">
    <property type="entry name" value="SACS"/>
    <property type="match status" value="2"/>
</dbReference>
<evidence type="ECO:0000259" key="1">
    <source>
        <dbReference type="PROSITE" id="PS50097"/>
    </source>
</evidence>
<dbReference type="InterPro" id="IPR011333">
    <property type="entry name" value="SKP1/BTB/POZ_sf"/>
</dbReference>
<proteinExistence type="predicted"/>
<gene>
    <name evidence="2" type="ORF">POSPLADRAFT_1074289</name>
</gene>
<dbReference type="Gene3D" id="3.30.565.10">
    <property type="entry name" value="Histidine kinase-like ATPase, C-terminal domain"/>
    <property type="match status" value="1"/>
</dbReference>
<dbReference type="PANTHER" id="PTHR15600:SF42">
    <property type="entry name" value="SACSIN"/>
    <property type="match status" value="1"/>
</dbReference>
<protein>
    <recommendedName>
        <fullName evidence="1">BTB domain-containing protein</fullName>
    </recommendedName>
</protein>
<dbReference type="SUPFAM" id="SSF55874">
    <property type="entry name" value="ATPase domain of HSP90 chaperone/DNA topoisomerase II/histidine kinase"/>
    <property type="match status" value="2"/>
</dbReference>
<dbReference type="NCBIfam" id="NF047352">
    <property type="entry name" value="P_loop_sacsin"/>
    <property type="match status" value="1"/>
</dbReference>
<accession>A0A1X6N2V6</accession>
<dbReference type="Gene3D" id="3.30.710.10">
    <property type="entry name" value="Potassium Channel Kv1.1, Chain A"/>
    <property type="match status" value="1"/>
</dbReference>
<dbReference type="SMART" id="SM00225">
    <property type="entry name" value="BTB"/>
    <property type="match status" value="1"/>
</dbReference>
<dbReference type="EMBL" id="KZ110596">
    <property type="protein sequence ID" value="OSX62924.1"/>
    <property type="molecule type" value="Genomic_DNA"/>
</dbReference>
<sequence length="2657" mass="298344">MSDFYEVVDLTANIESILKRYPFSIGIFRELLQNSDDARATKQAFILDLRTHASDRLADEKLNVLQGAALLACNDTAFTEKDWNALRSINGSSKKTDTSTIGKYGIGMRSGYHLTDNIEVYSAGSLVIFDPHRTLIPEGGKKWDTTSLQERSPDQLSPFRGLPILDTVVRLPLRTPGHHSRLSTKVPRPDEIRTLMQQFVEDELAMVLLFLSHVEEIEMLEISDDCQRLIGRCQINREATPREQNGGLLIAEQVYSSVATIAVEQFDAGGQSTGSKSQAWRVLHASFSKQSCIDALRDRLGRIKDYDIVVDVDSEKLCPADGSPVAIAVPLMSKPLMNGRLFTYLPLPLATGFPCHIHALFALTDARDHLRNAGEKVLDYTRDKVLIEWNRVLFENFIPKTWALSLQNLRQRAEISDLYDVWPSLQHQASSGESVYWHRMPAQVLQAILDRDLAVWPTFSSTPPAYTKLSAVIVASVQTPRSALESLVSAGLKIVQPPAYIFDMIEKAKLYHRDSAKILTPRTAHAALLLVSSDLPALPASDKEAILSYLFLSNELSFLAELPIVPTVSGQVIMLHTTSQSRHTLLNKEEAELFGSHDANAIALDRLPSLISAALCRSGEASLNVARMDCKRVLEYLHQELDGVLPRACEERAADDTIRWLFRFWKWLPQWPLRIELVAAAKPLALLVANDGRLRVLEEGIFLGSELDATLREMLEKLGLHFLHPSFPPSTVSVIARTIILDPFNAPSILDNLQTVDASHPSFSDAEVQLLGTHLASCLVRAGRLSTERKSRLCSLPVYRLFSSVATSAGWELRPSLASIPITSRIYRIFGAKDVFLPIIPNALFVLASGWEGDLIEAIDMQSATRVLKASDVVTLCIKNLVEQSPAWQLAFLEHLDARPHLLSYSDKGTLRKSPFIAVGHGNSRRPPEDVVDTNSPIATLVRVDEERYPASCDAGIYHRMMDPLRSLGLLRNCLSVDFVGDRIQYISKLSKSSAEDADKLARSLIKMIADTSFDCSHLRLNDTVEWLPTPRGMCSPSACRDRSCRQLVDRVMPILDMEISSALRQALGWSMPVPIDVLMSQMKAVVLEEHNAEYLYRLIREFGNRLSDFSTHLGTLQNIVQDHAWIPISWEPIRIATTSQAVFSREADGLPGFWTIPSDLVALKGVKSLLLKMGCNEKPSTTAILQRIADEKKKEPRCNLRQVVRLLDAIGHLPEDHNQELMPVFVPDVRGNLRRPDEVYYDDLGTRALELALPAGFYKMHTLVTDDIATRLGIRSLSSWHLGLLDDDEDMHEDLTTRIQGVLRSYSVTQSFNEFLANAADANASALGIVLDEFQHDNISSPVFLTDEMKRICGGKALIIHNDSLFQEKDWKGIRHVGLGGKQGDMDTIGRFGLGSLVMFHFSEVPMIVSGGYVLFLDPSRKYLPRNGHLKRSALHLPLSKLQDLYDGHLSRLNGIFGFSADKEFYDGTLFYLPLRTNSYARRSNLSACTVSPIFLHELIRGYEADALDSLLFLGVKHVSAHWRNSSGVVEGLWAISAERGDVRTEDDFRCHDVVMAHEGSLSKNQGQVWRVASMKLCAEDAPPELQDLVVRHQLKVLDVGLAVVISPSTTMPTRPRFFSKLPLPVYTSLPLHIHASFILADDRRSIRFDDNGQSNPEAVLNRWLLSSRIPLLYFWFLEQWPLAKSNSKLFPATKVSGSVTEDPLSQVVADGFYELLPATSRKVFHSVSGKHLQPTDAVFLRSRIPPDTSSKMLLALKPDELVKFPSAHYSKALETDERLKWVQSEYVCQVIRRYRTSFLNAFTSLRLDVRGVQEILNGVQADLSPSQIAGLPLLPLANDTLADINDSSHTMFYASTLHGRRRPWPLFPSDRFVHPDFRVENILGHGLNVSEFEGPAVAEFVKSRLPKSISSVMNCNKKDAAWIQSFWQHFDILDTSIEHISSLALVKTTHAGQYVSIKHCQETAAVLVIPMNFYDLDHVRKVLGKMGALFVQLDDDKLSPLPRLLSSIPFRFGLIKVLRFITWKCNDLGGGGNSVMGLFSRLSEEECSDFALWARQEIQACIVDTSPDLKSLICRLPIWPAQCANVVRLRALCDRDVQVLPQAFKVEHAAHFLQGSRYYYTSVPLSVLTRLESEVKPKTIPVMLSRLNDLKILPPDDVTLYQHFLDRLFSHCQSQLSDVTFIRVPNSSLVMVNSNTLYAGRGVDAFRDIFSSHSQYLIHPDFAKYEKKLESFGLKSKLDFATFMTCVQTWCRSGGSAVNRRQQAAALYRWYQDLPMEIGAHKYKWSQLKNYDFVPRRQSLPRYGLTNILSHRIVKPLPDIISPSNVLRPEHEAIAWTQRGLFDVVPHERLFLADLSLGVPTVEEVVEHLLVLALCAAEEFSGNGEVLRDLTQTYEWLNQRSKEAGDILLNYTDNDLFLNVDDPENGPWRFASASQLIFNAPDEDDRQSVRTFLMPFKNLLLAANAHEIKQLVAPPVERRSPDDLFSRLRFAINEQRLKRQLTDALLVSTDGSELPVHRSFLAASVKHFRDLFCDSGYAESSSSASPDDPIRILVEETGAIIQTIVDFIYTGRPTIKDEHDQGELLSVLKLAHLWGITDLYAEIESMLVATITPGTFADLHRDAKLLEAQVLQQHCETYAKEHWQVFRDLGIATDL</sequence>
<dbReference type="InterPro" id="IPR036890">
    <property type="entry name" value="HATPase_C_sf"/>
</dbReference>